<proteinExistence type="predicted"/>
<feature type="region of interest" description="Disordered" evidence="1">
    <location>
        <begin position="1"/>
        <end position="84"/>
    </location>
</feature>
<protein>
    <submittedName>
        <fullName evidence="2">Uncharacterized protein</fullName>
    </submittedName>
</protein>
<reference evidence="2 3" key="1">
    <citation type="submission" date="2018-03" db="EMBL/GenBank/DDBJ databases">
        <authorList>
            <person name="Keele B.F."/>
        </authorList>
    </citation>
    <scope>NUCLEOTIDE SEQUENCE [LARGE SCALE GENOMIC DNA]</scope>
    <source>
        <strain evidence="2 3">YL28-9</strain>
    </source>
</reference>
<comment type="caution">
    <text evidence="2">The sequence shown here is derived from an EMBL/GenBank/DDBJ whole genome shotgun (WGS) entry which is preliminary data.</text>
</comment>
<organism evidence="2 3">
    <name type="scientific">Pedobacter yulinensis</name>
    <dbReference type="NCBI Taxonomy" id="2126353"/>
    <lineage>
        <taxon>Bacteria</taxon>
        <taxon>Pseudomonadati</taxon>
        <taxon>Bacteroidota</taxon>
        <taxon>Sphingobacteriia</taxon>
        <taxon>Sphingobacteriales</taxon>
        <taxon>Sphingobacteriaceae</taxon>
        <taxon>Pedobacter</taxon>
    </lineage>
</organism>
<evidence type="ECO:0000256" key="1">
    <source>
        <dbReference type="SAM" id="MobiDB-lite"/>
    </source>
</evidence>
<dbReference type="Proteomes" id="UP000240912">
    <property type="component" value="Unassembled WGS sequence"/>
</dbReference>
<evidence type="ECO:0000313" key="2">
    <source>
        <dbReference type="EMBL" id="PST82781.1"/>
    </source>
</evidence>
<dbReference type="EMBL" id="PYLS01000005">
    <property type="protein sequence ID" value="PST82781.1"/>
    <property type="molecule type" value="Genomic_DNA"/>
</dbReference>
<accession>A0A2T3HK71</accession>
<gene>
    <name evidence="2" type="ORF">C7T94_09045</name>
</gene>
<dbReference type="RefSeq" id="WP_107215042.1">
    <property type="nucleotide sequence ID" value="NZ_KZ686269.1"/>
</dbReference>
<name>A0A2T3HK71_9SPHI</name>
<evidence type="ECO:0000313" key="3">
    <source>
        <dbReference type="Proteomes" id="UP000240912"/>
    </source>
</evidence>
<keyword evidence="3" id="KW-1185">Reference proteome</keyword>
<feature type="compositionally biased region" description="Low complexity" evidence="1">
    <location>
        <begin position="14"/>
        <end position="36"/>
    </location>
</feature>
<dbReference type="AlphaFoldDB" id="A0A2T3HK71"/>
<sequence length="84" mass="8410">MNNQQEDGSFVPEQDGSGQTGSAQQGGQPDAGQGAPNEGAPDRSAKPGTGAGAEGSRPDEIPSDATIEGGRDDLDINPYGQEPA</sequence>